<reference evidence="2" key="1">
    <citation type="submission" date="2023-10" db="EMBL/GenBank/DDBJ databases">
        <authorList>
            <person name="Chen Y."/>
            <person name="Shah S."/>
            <person name="Dougan E. K."/>
            <person name="Thang M."/>
            <person name="Chan C."/>
        </authorList>
    </citation>
    <scope>NUCLEOTIDE SEQUENCE [LARGE SCALE GENOMIC DNA]</scope>
</reference>
<feature type="compositionally biased region" description="Polar residues" evidence="1">
    <location>
        <begin position="17"/>
        <end position="26"/>
    </location>
</feature>
<dbReference type="InterPro" id="IPR029063">
    <property type="entry name" value="SAM-dependent_MTases_sf"/>
</dbReference>
<keyword evidence="3" id="KW-1185">Reference proteome</keyword>
<evidence type="ECO:0000256" key="1">
    <source>
        <dbReference type="SAM" id="MobiDB-lite"/>
    </source>
</evidence>
<sequence>MGVAGAAKSTGEGSLRKSGTSKFKSNGSAAGSTSGADGRRGDRSRTPTPGEGSELDDYASLAFVHELANKMDRMEGGIKDSLKQSVTAAVRDSTKCIAGINGLHTKIEKDIAIAVGQQIGATRTAFQKQVDAFHSRVGSLEDRQERTEENQPIAPYIGKSAAVKQIAEAIFDGDDLGRRAPPTRPLRAAPPLREIAREAPGKIQEGALLEDHAFILNCRAALIDPAKSEEWASSLFRQAQALQRKVQLWNPISKRLALTSVKTSEAAVLGPNKRLGKLVEHWQPVFQGKHVDLEAATTYLTEFAPKVDFSQFAPPDYETLQRFAKWISTTSTGLDGPPYMAWSSHCKATETLWEVMFWTLGGRHALELDAESLIASADHDAWSKLPVLASMDIAQAFPSCAHQFIRLALQATGAPQAVLFSDAMCRDMKAAGDLGLALAAIKHLPILAVATALMGALARLASTPAECRIILLADEGDEKLKLHLREALATLAPRLQEFHTCGSPAYLGAFIGPVATELLALEKAVQTLLWRTEQFSASDAPTMGTVFFFSTRPLQLTPLSTIVRAATSTFKQFSGVRERLRQGLEQRGDAMTFEGAYRGAHHLSPSRWKMGPFVKAPHQAKTATSTHRYCSKELLQPALEAAQTAFANGQVGAVQKNAYQAAMIARSPDTIGPSLARRITLEIPEHADFLALNVGIFGEISKKMKKLPPSWATAWTRALSFAWLAPRRIINKRGEKNCIFKCEGCSDSLAHYLQCERLSWAIARASGADVPACPLARLGVVDTTNEPAEQIFIGSTVSHSLRAKVSVEAVEAEAAAKAGMDMMVTAAELAAPLGQLGGLWLEFGVATGRSLAFVSQHLRRLAPAATLHGFDSFHGIPQGWHKYGAETFSSEGRPPEFLQALENVRLHVGFFGETLPKFLEESPVPQPVAFLHADMDLFASAREVFASLRCQLVPGTIIVFDELFNYKGWHVDGEYRAWTALAAAHSIEWRPLGIFFEMAVPIVIESLPSDC</sequence>
<dbReference type="PANTHER" id="PTHR40036">
    <property type="entry name" value="MACROCIN O-METHYLTRANSFERASE"/>
    <property type="match status" value="1"/>
</dbReference>
<dbReference type="Gene3D" id="3.40.50.150">
    <property type="entry name" value="Vaccinia Virus protein VP39"/>
    <property type="match status" value="1"/>
</dbReference>
<name>A0ABN9RUS3_9DINO</name>
<feature type="region of interest" description="Disordered" evidence="1">
    <location>
        <begin position="1"/>
        <end position="57"/>
    </location>
</feature>
<organism evidence="2 3">
    <name type="scientific">Prorocentrum cordatum</name>
    <dbReference type="NCBI Taxonomy" id="2364126"/>
    <lineage>
        <taxon>Eukaryota</taxon>
        <taxon>Sar</taxon>
        <taxon>Alveolata</taxon>
        <taxon>Dinophyceae</taxon>
        <taxon>Prorocentrales</taxon>
        <taxon>Prorocentraceae</taxon>
        <taxon>Prorocentrum</taxon>
    </lineage>
</organism>
<evidence type="ECO:0000313" key="3">
    <source>
        <dbReference type="Proteomes" id="UP001189429"/>
    </source>
</evidence>
<feature type="compositionally biased region" description="Low complexity" evidence="1">
    <location>
        <begin position="27"/>
        <end position="36"/>
    </location>
</feature>
<dbReference type="PANTHER" id="PTHR40036:SF1">
    <property type="entry name" value="MACROCIN O-METHYLTRANSFERASE"/>
    <property type="match status" value="1"/>
</dbReference>
<comment type="caution">
    <text evidence="2">The sequence shown here is derived from an EMBL/GenBank/DDBJ whole genome shotgun (WGS) entry which is preliminary data.</text>
</comment>
<protein>
    <submittedName>
        <fullName evidence="2">Uncharacterized protein</fullName>
    </submittedName>
</protein>
<evidence type="ECO:0000313" key="2">
    <source>
        <dbReference type="EMBL" id="CAK0823086.1"/>
    </source>
</evidence>
<proteinExistence type="predicted"/>
<dbReference type="Pfam" id="PF13578">
    <property type="entry name" value="Methyltransf_24"/>
    <property type="match status" value="1"/>
</dbReference>
<gene>
    <name evidence="2" type="ORF">PCOR1329_LOCUS23931</name>
</gene>
<dbReference type="Proteomes" id="UP001189429">
    <property type="component" value="Unassembled WGS sequence"/>
</dbReference>
<dbReference type="InterPro" id="IPR008884">
    <property type="entry name" value="TylF_MeTrfase"/>
</dbReference>
<accession>A0ABN9RUS3</accession>
<dbReference type="SUPFAM" id="SSF53335">
    <property type="entry name" value="S-adenosyl-L-methionine-dependent methyltransferases"/>
    <property type="match status" value="1"/>
</dbReference>
<dbReference type="EMBL" id="CAUYUJ010008169">
    <property type="protein sequence ID" value="CAK0823086.1"/>
    <property type="molecule type" value="Genomic_DNA"/>
</dbReference>